<feature type="compositionally biased region" description="Basic and acidic residues" evidence="1">
    <location>
        <begin position="57"/>
        <end position="69"/>
    </location>
</feature>
<evidence type="ECO:0000256" key="1">
    <source>
        <dbReference type="SAM" id="MobiDB-lite"/>
    </source>
</evidence>
<sequence length="119" mass="12651">MDAFQRFQAARLVENDAIKEKRALDAREKAAKHHSEDVEMTPAPEIQRDATGSSNHKTSDKGEARDLAEGKGLGGASASGSGSVEANNAGIEFLDLNWALDNDGNFLPPLPSPGDGDEF</sequence>
<evidence type="ECO:0000313" key="2">
    <source>
        <dbReference type="EMBL" id="KAJ7639600.1"/>
    </source>
</evidence>
<feature type="region of interest" description="Disordered" evidence="1">
    <location>
        <begin position="15"/>
        <end position="85"/>
    </location>
</feature>
<dbReference type="AlphaFoldDB" id="A0AAD7FVD7"/>
<gene>
    <name evidence="2" type="ORF">B0H17DRAFT_1106158</name>
</gene>
<comment type="caution">
    <text evidence="2">The sequence shown here is derived from an EMBL/GenBank/DDBJ whole genome shotgun (WGS) entry which is preliminary data.</text>
</comment>
<evidence type="ECO:0000313" key="3">
    <source>
        <dbReference type="Proteomes" id="UP001221757"/>
    </source>
</evidence>
<dbReference type="EMBL" id="JARKIE010000440">
    <property type="protein sequence ID" value="KAJ7639600.1"/>
    <property type="molecule type" value="Genomic_DNA"/>
</dbReference>
<accession>A0AAD7FVD7</accession>
<organism evidence="2 3">
    <name type="scientific">Mycena rosella</name>
    <name type="common">Pink bonnet</name>
    <name type="synonym">Agaricus rosellus</name>
    <dbReference type="NCBI Taxonomy" id="1033263"/>
    <lineage>
        <taxon>Eukaryota</taxon>
        <taxon>Fungi</taxon>
        <taxon>Dikarya</taxon>
        <taxon>Basidiomycota</taxon>
        <taxon>Agaricomycotina</taxon>
        <taxon>Agaricomycetes</taxon>
        <taxon>Agaricomycetidae</taxon>
        <taxon>Agaricales</taxon>
        <taxon>Marasmiineae</taxon>
        <taxon>Mycenaceae</taxon>
        <taxon>Mycena</taxon>
    </lineage>
</organism>
<feature type="compositionally biased region" description="Basic and acidic residues" evidence="1">
    <location>
        <begin position="15"/>
        <end position="37"/>
    </location>
</feature>
<proteinExistence type="predicted"/>
<keyword evidence="3" id="KW-1185">Reference proteome</keyword>
<name>A0AAD7FVD7_MYCRO</name>
<reference evidence="2" key="1">
    <citation type="submission" date="2023-03" db="EMBL/GenBank/DDBJ databases">
        <title>Massive genome expansion in bonnet fungi (Mycena s.s.) driven by repeated elements and novel gene families across ecological guilds.</title>
        <authorList>
            <consortium name="Lawrence Berkeley National Laboratory"/>
            <person name="Harder C.B."/>
            <person name="Miyauchi S."/>
            <person name="Viragh M."/>
            <person name="Kuo A."/>
            <person name="Thoen E."/>
            <person name="Andreopoulos B."/>
            <person name="Lu D."/>
            <person name="Skrede I."/>
            <person name="Drula E."/>
            <person name="Henrissat B."/>
            <person name="Morin E."/>
            <person name="Kohler A."/>
            <person name="Barry K."/>
            <person name="LaButti K."/>
            <person name="Morin E."/>
            <person name="Salamov A."/>
            <person name="Lipzen A."/>
            <person name="Mereny Z."/>
            <person name="Hegedus B."/>
            <person name="Baldrian P."/>
            <person name="Stursova M."/>
            <person name="Weitz H."/>
            <person name="Taylor A."/>
            <person name="Grigoriev I.V."/>
            <person name="Nagy L.G."/>
            <person name="Martin F."/>
            <person name="Kauserud H."/>
        </authorList>
    </citation>
    <scope>NUCLEOTIDE SEQUENCE</scope>
    <source>
        <strain evidence="2">CBHHK067</strain>
    </source>
</reference>
<dbReference type="Proteomes" id="UP001221757">
    <property type="component" value="Unassembled WGS sequence"/>
</dbReference>
<protein>
    <submittedName>
        <fullName evidence="2">Uncharacterized protein</fullName>
    </submittedName>
</protein>